<gene>
    <name evidence="2" type="ORF">NMS_0714</name>
</gene>
<dbReference type="RefSeq" id="WP_173405813.1">
    <property type="nucleotide sequence ID" value="NZ_AP014548.1"/>
</dbReference>
<evidence type="ECO:0000256" key="1">
    <source>
        <dbReference type="SAM" id="Phobius"/>
    </source>
</evidence>
<dbReference type="Proteomes" id="UP000031760">
    <property type="component" value="Chromosome"/>
</dbReference>
<keyword evidence="1" id="KW-1133">Transmembrane helix</keyword>
<evidence type="ECO:0000313" key="2">
    <source>
        <dbReference type="EMBL" id="BAO54723.1"/>
    </source>
</evidence>
<sequence length="49" mass="5387">MDTVGLIFGIMGMSMGVTGFLFGIICFGRVEKLTKQLKDQGILGKDYKE</sequence>
<name>W8VUN0_9FLAO</name>
<dbReference type="AlphaFoldDB" id="W8VUN0"/>
<feature type="transmembrane region" description="Helical" evidence="1">
    <location>
        <begin position="6"/>
        <end position="28"/>
    </location>
</feature>
<accession>W8VUN0</accession>
<organism evidence="2 3">
    <name type="scientific">Nonlabens marinus S1-08</name>
    <dbReference type="NCBI Taxonomy" id="1454201"/>
    <lineage>
        <taxon>Bacteria</taxon>
        <taxon>Pseudomonadati</taxon>
        <taxon>Bacteroidota</taxon>
        <taxon>Flavobacteriia</taxon>
        <taxon>Flavobacteriales</taxon>
        <taxon>Flavobacteriaceae</taxon>
        <taxon>Nonlabens</taxon>
    </lineage>
</organism>
<dbReference type="EMBL" id="AP014548">
    <property type="protein sequence ID" value="BAO54723.1"/>
    <property type="molecule type" value="Genomic_DNA"/>
</dbReference>
<dbReference type="STRING" id="1454201.NMS_0714"/>
<dbReference type="HOGENOM" id="CLU_214964_0_0_10"/>
<protein>
    <submittedName>
        <fullName evidence="2">Uncharacterized protein</fullName>
    </submittedName>
</protein>
<evidence type="ECO:0000313" key="3">
    <source>
        <dbReference type="Proteomes" id="UP000031760"/>
    </source>
</evidence>
<reference evidence="2 3" key="1">
    <citation type="journal article" date="2014" name="Proc. Natl. Acad. Sci. U.S.A.">
        <title>Functional characterization of flavobacteria rhodopsins reveals a unique class of light-driven chloride pump in bacteria.</title>
        <authorList>
            <person name="Yoshizawa S."/>
            <person name="Kumagai Y."/>
            <person name="Kim H."/>
            <person name="Ogura Y."/>
            <person name="Hayashi T."/>
            <person name="Iwasaki W."/>
            <person name="DeLong E.F."/>
            <person name="Kogure K."/>
        </authorList>
    </citation>
    <scope>NUCLEOTIDE SEQUENCE [LARGE SCALE GENOMIC DNA]</scope>
    <source>
        <strain evidence="2 3">S1-08</strain>
    </source>
</reference>
<keyword evidence="3" id="KW-1185">Reference proteome</keyword>
<keyword evidence="1" id="KW-0812">Transmembrane</keyword>
<keyword evidence="1" id="KW-0472">Membrane</keyword>
<proteinExistence type="predicted"/>
<dbReference type="KEGG" id="nmf:NMS_0714"/>